<sequence>MFSQCPTAFDFLLNDSKLIRTNIAVLFGVHTFNGIFEISNKKQLSHWRRVLPCSSDSRTCLRSRAKPGEQVPGCLGESPDETELVTGREKICRILDIGSTFPFELPALNCAR</sequence>
<evidence type="ECO:0000313" key="1">
    <source>
        <dbReference type="EMBL" id="TGZ63790.1"/>
    </source>
</evidence>
<dbReference type="EMBL" id="SJOL01007034">
    <property type="protein sequence ID" value="TGZ63790.1"/>
    <property type="molecule type" value="Genomic_DNA"/>
</dbReference>
<organism evidence="1 2">
    <name type="scientific">Opisthorchis felineus</name>
    <dbReference type="NCBI Taxonomy" id="147828"/>
    <lineage>
        <taxon>Eukaryota</taxon>
        <taxon>Metazoa</taxon>
        <taxon>Spiralia</taxon>
        <taxon>Lophotrochozoa</taxon>
        <taxon>Platyhelminthes</taxon>
        <taxon>Trematoda</taxon>
        <taxon>Digenea</taxon>
        <taxon>Opisthorchiida</taxon>
        <taxon>Opisthorchiata</taxon>
        <taxon>Opisthorchiidae</taxon>
        <taxon>Opisthorchis</taxon>
    </lineage>
</organism>
<proteinExistence type="predicted"/>
<gene>
    <name evidence="1" type="ORF">CRM22_006712</name>
</gene>
<dbReference type="Proteomes" id="UP000308267">
    <property type="component" value="Unassembled WGS sequence"/>
</dbReference>
<protein>
    <submittedName>
        <fullName evidence="1">Uncharacterized protein</fullName>
    </submittedName>
</protein>
<name>A0A4S2LJV1_OPIFE</name>
<dbReference type="AlphaFoldDB" id="A0A4S2LJV1"/>
<evidence type="ECO:0000313" key="2">
    <source>
        <dbReference type="Proteomes" id="UP000308267"/>
    </source>
</evidence>
<keyword evidence="2" id="KW-1185">Reference proteome</keyword>
<reference evidence="1 2" key="1">
    <citation type="journal article" date="2019" name="BMC Genomics">
        <title>New insights from Opisthorchis felineus genome: update on genomics of the epidemiologically important liver flukes.</title>
        <authorList>
            <person name="Ershov N.I."/>
            <person name="Mordvinov V.A."/>
            <person name="Prokhortchouk E.B."/>
            <person name="Pakharukova M.Y."/>
            <person name="Gunbin K.V."/>
            <person name="Ustyantsev K."/>
            <person name="Genaev M.A."/>
            <person name="Blinov A.G."/>
            <person name="Mazur A."/>
            <person name="Boulygina E."/>
            <person name="Tsygankova S."/>
            <person name="Khrameeva E."/>
            <person name="Chekanov N."/>
            <person name="Fan G."/>
            <person name="Xiao A."/>
            <person name="Zhang H."/>
            <person name="Xu X."/>
            <person name="Yang H."/>
            <person name="Solovyev V."/>
            <person name="Lee S.M."/>
            <person name="Liu X."/>
            <person name="Afonnikov D.A."/>
            <person name="Skryabin K.G."/>
        </authorList>
    </citation>
    <scope>NUCLEOTIDE SEQUENCE [LARGE SCALE GENOMIC DNA]</scope>
    <source>
        <strain evidence="1">AK-0245</strain>
        <tissue evidence="1">Whole organism</tissue>
    </source>
</reference>
<accession>A0A4S2LJV1</accession>
<comment type="caution">
    <text evidence="1">The sequence shown here is derived from an EMBL/GenBank/DDBJ whole genome shotgun (WGS) entry which is preliminary data.</text>
</comment>